<keyword evidence="2" id="KW-1185">Reference proteome</keyword>
<accession>A0AAD4H0N2</accession>
<feature type="non-terminal residue" evidence="1">
    <location>
        <position position="1"/>
    </location>
</feature>
<feature type="non-terminal residue" evidence="1">
    <location>
        <position position="163"/>
    </location>
</feature>
<comment type="caution">
    <text evidence="1">The sequence shown here is derived from an EMBL/GenBank/DDBJ whole genome shotgun (WGS) entry which is preliminary data.</text>
</comment>
<proteinExistence type="predicted"/>
<dbReference type="EMBL" id="JAAAIL010003057">
    <property type="protein sequence ID" value="KAG0252678.1"/>
    <property type="molecule type" value="Genomic_DNA"/>
</dbReference>
<gene>
    <name evidence="1" type="ORF">BGZ95_006557</name>
</gene>
<protein>
    <submittedName>
        <fullName evidence="1">Uncharacterized protein</fullName>
    </submittedName>
</protein>
<dbReference type="Proteomes" id="UP001194580">
    <property type="component" value="Unassembled WGS sequence"/>
</dbReference>
<name>A0AAD4H0N2_9FUNG</name>
<dbReference type="AlphaFoldDB" id="A0AAD4H0N2"/>
<reference evidence="1" key="1">
    <citation type="journal article" date="2020" name="Fungal Divers.">
        <title>Resolving the Mortierellaceae phylogeny through synthesis of multi-gene phylogenetics and phylogenomics.</title>
        <authorList>
            <person name="Vandepol N."/>
            <person name="Liber J."/>
            <person name="Desiro A."/>
            <person name="Na H."/>
            <person name="Kennedy M."/>
            <person name="Barry K."/>
            <person name="Grigoriev I.V."/>
            <person name="Miller A.N."/>
            <person name="O'Donnell K."/>
            <person name="Stajich J.E."/>
            <person name="Bonito G."/>
        </authorList>
    </citation>
    <scope>NUCLEOTIDE SEQUENCE</scope>
    <source>
        <strain evidence="1">NRRL 28262</strain>
    </source>
</reference>
<evidence type="ECO:0000313" key="2">
    <source>
        <dbReference type="Proteomes" id="UP001194580"/>
    </source>
</evidence>
<sequence>GGTYSWDWSLCLRHYWIVQYQARRLARTTCEGQASRILFICFSTVQLNRIEWDQCSNAATSSTSGARPSSSSATPLDGTVMTNRADILKHQISTNTRKRRQKDIFNQNSNEDAVALTEEYQHFMEEMDAMVAMLDRRHLWKLNCTDRYVKDILTKATRACQVQ</sequence>
<evidence type="ECO:0000313" key="1">
    <source>
        <dbReference type="EMBL" id="KAG0252678.1"/>
    </source>
</evidence>
<organism evidence="1 2">
    <name type="scientific">Linnemannia exigua</name>
    <dbReference type="NCBI Taxonomy" id="604196"/>
    <lineage>
        <taxon>Eukaryota</taxon>
        <taxon>Fungi</taxon>
        <taxon>Fungi incertae sedis</taxon>
        <taxon>Mucoromycota</taxon>
        <taxon>Mortierellomycotina</taxon>
        <taxon>Mortierellomycetes</taxon>
        <taxon>Mortierellales</taxon>
        <taxon>Mortierellaceae</taxon>
        <taxon>Linnemannia</taxon>
    </lineage>
</organism>